<dbReference type="GO" id="GO:0016020">
    <property type="term" value="C:membrane"/>
    <property type="evidence" value="ECO:0007669"/>
    <property type="project" value="UniProtKB-SubCell"/>
</dbReference>
<keyword evidence="7" id="KW-0812">Transmembrane</keyword>
<evidence type="ECO:0000256" key="8">
    <source>
        <dbReference type="ARBA" id="ARBA00022723"/>
    </source>
</evidence>
<dbReference type="SUPFAM" id="SSF144232">
    <property type="entry name" value="HIT/MYND zinc finger-like"/>
    <property type="match status" value="1"/>
</dbReference>
<evidence type="ECO:0000256" key="5">
    <source>
        <dbReference type="ARBA" id="ARBA00022640"/>
    </source>
</evidence>
<keyword evidence="4" id="KW-0150">Chloroplast</keyword>
<comment type="subcellular location">
    <subcellularLocation>
        <location evidence="1">Membrane</location>
        <topology evidence="1">Multi-pass membrane protein</topology>
    </subcellularLocation>
    <subcellularLocation>
        <location evidence="2">Plastid</location>
        <location evidence="2">Chloroplast</location>
    </subcellularLocation>
</comment>
<evidence type="ECO:0000313" key="20">
    <source>
        <dbReference type="EMBL" id="KAJ7071888.1"/>
    </source>
</evidence>
<evidence type="ECO:0000256" key="1">
    <source>
        <dbReference type="ARBA" id="ARBA00004141"/>
    </source>
</evidence>
<dbReference type="GO" id="GO:0008270">
    <property type="term" value="F:zinc ion binding"/>
    <property type="evidence" value="ECO:0007669"/>
    <property type="project" value="UniProtKB-KW"/>
</dbReference>
<keyword evidence="5" id="KW-0934">Plastid</keyword>
<dbReference type="Proteomes" id="UP001222325">
    <property type="component" value="Unassembled WGS sequence"/>
</dbReference>
<gene>
    <name evidence="20" type="ORF">B0H15DRAFT_84403</name>
</gene>
<dbReference type="PANTHER" id="PTHR32523:SF8">
    <property type="entry name" value="DOLICHOL KINASE"/>
    <property type="match status" value="1"/>
</dbReference>
<evidence type="ECO:0000256" key="2">
    <source>
        <dbReference type="ARBA" id="ARBA00004229"/>
    </source>
</evidence>
<comment type="similarity">
    <text evidence="3">Belongs to the polyprenol kinase family.</text>
</comment>
<evidence type="ECO:0000256" key="9">
    <source>
        <dbReference type="ARBA" id="ARBA00022771"/>
    </source>
</evidence>
<comment type="pathway">
    <text evidence="15">Cofactor biosynthesis; tocopherol biosynthesis.</text>
</comment>
<evidence type="ECO:0000256" key="18">
    <source>
        <dbReference type="PROSITE-ProRule" id="PRU00134"/>
    </source>
</evidence>
<comment type="catalytic activity">
    <reaction evidence="17">
        <text>phytol + CTP = phytyl phosphate + CDP + H(+)</text>
        <dbReference type="Rhea" id="RHEA:38055"/>
        <dbReference type="ChEBI" id="CHEBI:15378"/>
        <dbReference type="ChEBI" id="CHEBI:17327"/>
        <dbReference type="ChEBI" id="CHEBI:37563"/>
        <dbReference type="ChEBI" id="CHEBI:58069"/>
        <dbReference type="ChEBI" id="CHEBI:75483"/>
        <dbReference type="EC" id="2.7.1.182"/>
    </reaction>
</comment>
<keyword evidence="9 18" id="KW-0863">Zinc-finger</keyword>
<evidence type="ECO:0000256" key="7">
    <source>
        <dbReference type="ARBA" id="ARBA00022692"/>
    </source>
</evidence>
<dbReference type="Pfam" id="PF01753">
    <property type="entry name" value="zf-MYND"/>
    <property type="match status" value="1"/>
</dbReference>
<protein>
    <recommendedName>
        <fullName evidence="16">phytol kinase</fullName>
        <ecNumber evidence="16">2.7.1.182</ecNumber>
    </recommendedName>
</protein>
<dbReference type="PROSITE" id="PS50865">
    <property type="entry name" value="ZF_MYND_2"/>
    <property type="match status" value="1"/>
</dbReference>
<dbReference type="InterPro" id="IPR039606">
    <property type="entry name" value="Phytol/farnesol_kinase"/>
</dbReference>
<feature type="domain" description="MYND-type" evidence="19">
    <location>
        <begin position="430"/>
        <end position="472"/>
    </location>
</feature>
<keyword evidence="13" id="KW-1133">Transmembrane helix</keyword>
<evidence type="ECO:0000259" key="19">
    <source>
        <dbReference type="PROSITE" id="PS50865"/>
    </source>
</evidence>
<accession>A0AAD6XEB4</accession>
<proteinExistence type="inferred from homology"/>
<organism evidence="20 21">
    <name type="scientific">Mycena belliarum</name>
    <dbReference type="NCBI Taxonomy" id="1033014"/>
    <lineage>
        <taxon>Eukaryota</taxon>
        <taxon>Fungi</taxon>
        <taxon>Dikarya</taxon>
        <taxon>Basidiomycota</taxon>
        <taxon>Agaricomycotina</taxon>
        <taxon>Agaricomycetes</taxon>
        <taxon>Agaricomycetidae</taxon>
        <taxon>Agaricales</taxon>
        <taxon>Marasmiineae</taxon>
        <taxon>Mycenaceae</taxon>
        <taxon>Mycena</taxon>
    </lineage>
</organism>
<keyword evidence="12" id="KW-0809">Transit peptide</keyword>
<dbReference type="EC" id="2.7.1.182" evidence="16"/>
<evidence type="ECO:0000256" key="3">
    <source>
        <dbReference type="ARBA" id="ARBA00010794"/>
    </source>
</evidence>
<keyword evidence="10" id="KW-0418">Kinase</keyword>
<dbReference type="PANTHER" id="PTHR32523">
    <property type="entry name" value="PHYTOL KINASE 1, CHLOROPLASTIC"/>
    <property type="match status" value="1"/>
</dbReference>
<dbReference type="AlphaFoldDB" id="A0AAD6XEB4"/>
<evidence type="ECO:0000256" key="16">
    <source>
        <dbReference type="ARBA" id="ARBA00039024"/>
    </source>
</evidence>
<evidence type="ECO:0000256" key="11">
    <source>
        <dbReference type="ARBA" id="ARBA00022833"/>
    </source>
</evidence>
<comment type="caution">
    <text evidence="20">The sequence shown here is derived from an EMBL/GenBank/DDBJ whole genome shotgun (WGS) entry which is preliminary data.</text>
</comment>
<evidence type="ECO:0000256" key="17">
    <source>
        <dbReference type="ARBA" id="ARBA00048889"/>
    </source>
</evidence>
<evidence type="ECO:0000256" key="12">
    <source>
        <dbReference type="ARBA" id="ARBA00022946"/>
    </source>
</evidence>
<keyword evidence="6" id="KW-0808">Transferase</keyword>
<name>A0AAD6XEB4_9AGAR</name>
<dbReference type="EMBL" id="JARJCN010000121">
    <property type="protein sequence ID" value="KAJ7071888.1"/>
    <property type="molecule type" value="Genomic_DNA"/>
</dbReference>
<keyword evidence="21" id="KW-1185">Reference proteome</keyword>
<evidence type="ECO:0000256" key="6">
    <source>
        <dbReference type="ARBA" id="ARBA00022679"/>
    </source>
</evidence>
<evidence type="ECO:0000256" key="10">
    <source>
        <dbReference type="ARBA" id="ARBA00022777"/>
    </source>
</evidence>
<evidence type="ECO:0000256" key="4">
    <source>
        <dbReference type="ARBA" id="ARBA00022528"/>
    </source>
</evidence>
<dbReference type="Gene3D" id="6.10.140.2220">
    <property type="match status" value="1"/>
</dbReference>
<dbReference type="InterPro" id="IPR002893">
    <property type="entry name" value="Znf_MYND"/>
</dbReference>
<evidence type="ECO:0000313" key="21">
    <source>
        <dbReference type="Proteomes" id="UP001222325"/>
    </source>
</evidence>
<keyword evidence="14" id="KW-0472">Membrane</keyword>
<evidence type="ECO:0000256" key="14">
    <source>
        <dbReference type="ARBA" id="ARBA00023136"/>
    </source>
</evidence>
<keyword evidence="11" id="KW-0862">Zinc</keyword>
<dbReference type="GO" id="GO:0010276">
    <property type="term" value="F:phytol kinase activity"/>
    <property type="evidence" value="ECO:0007669"/>
    <property type="project" value="UniProtKB-EC"/>
</dbReference>
<keyword evidence="8" id="KW-0479">Metal-binding</keyword>
<reference evidence="20" key="1">
    <citation type="submission" date="2023-03" db="EMBL/GenBank/DDBJ databases">
        <title>Massive genome expansion in bonnet fungi (Mycena s.s.) driven by repeated elements and novel gene families across ecological guilds.</title>
        <authorList>
            <consortium name="Lawrence Berkeley National Laboratory"/>
            <person name="Harder C.B."/>
            <person name="Miyauchi S."/>
            <person name="Viragh M."/>
            <person name="Kuo A."/>
            <person name="Thoen E."/>
            <person name="Andreopoulos B."/>
            <person name="Lu D."/>
            <person name="Skrede I."/>
            <person name="Drula E."/>
            <person name="Henrissat B."/>
            <person name="Morin E."/>
            <person name="Kohler A."/>
            <person name="Barry K."/>
            <person name="LaButti K."/>
            <person name="Morin E."/>
            <person name="Salamov A."/>
            <person name="Lipzen A."/>
            <person name="Mereny Z."/>
            <person name="Hegedus B."/>
            <person name="Baldrian P."/>
            <person name="Stursova M."/>
            <person name="Weitz H."/>
            <person name="Taylor A."/>
            <person name="Grigoriev I.V."/>
            <person name="Nagy L.G."/>
            <person name="Martin F."/>
            <person name="Kauserud H."/>
        </authorList>
    </citation>
    <scope>NUCLEOTIDE SEQUENCE</scope>
    <source>
        <strain evidence="20">CBHHK173m</strain>
    </source>
</reference>
<sequence>MHPAVHIRNLERLPFSIKRVALTACKTRSIDNLKRARDLMDDVPAPQRLLFLPVYFTNLNPTHVPTTTELALLSPLTRLRITCAVIALDGLFYIREPPMAVGPTVWPGLWAWVNFMHTHWEQLPSVQMLSKYTLYAEFVRFVGFFHDHPQTYALMEATVGFRHVLGTVLALVPHAALQENPYLEVVLNDLFGFLIHCGVSQPAQLAEILDGIGGTIDDAAHLVVDCLDFVVQRTEMIANANVYYIRALLHFVLDSDNIPCETDGADIKKLGTLSRALLLQGFIPALVHAMQFLTTTSSADETGLALSNGFTILRRIFTTFNSRICLECALDAGLLSVIVACATLECTIDLTRDLRHLLTRILPGALVQYFVVFCLQKISDEIEEASEADDFVRSSLFKCFSDFWMLAKKRMSILDRLESSEYVALKACDNSECNKILPRSALERCAACKASYYCGRSCQTRDWRLGGHKKACPGPCIISLTESATGGNMNHHERDFLRAVVDDDYRLQRSTIYLQQTKVMAATPGPVLTIFDYTRMPPKVMVQSVAESSMARGLDRMTAEWASALGRVSATVGRLQLHVVLLNEGDGPRCWIVPLRANSGSLQLAVEALATKKLSDDALKILIEETLDAEEEAGLLEIH</sequence>
<evidence type="ECO:0000256" key="15">
    <source>
        <dbReference type="ARBA" id="ARBA00024015"/>
    </source>
</evidence>
<evidence type="ECO:0000256" key="13">
    <source>
        <dbReference type="ARBA" id="ARBA00022989"/>
    </source>
</evidence>